<keyword evidence="4" id="KW-1185">Reference proteome</keyword>
<reference evidence="2" key="2">
    <citation type="submission" date="2024-01" db="EMBL/GenBank/DDBJ databases">
        <authorList>
            <person name="He J."/>
            <person name="Wang M."/>
            <person name="Zheng J."/>
            <person name="Liu Z."/>
        </authorList>
    </citation>
    <scope>NUCLEOTIDE SEQUENCE</scope>
    <source>
        <strain evidence="2">ZL_2023a</strain>
        <tissue evidence="2">Muscle</tissue>
    </source>
</reference>
<dbReference type="Pfam" id="PF20700">
    <property type="entry name" value="Mutator"/>
    <property type="match status" value="1"/>
</dbReference>
<dbReference type="EMBL" id="JARKIK010001474">
    <property type="protein sequence ID" value="KAK8719718.1"/>
    <property type="molecule type" value="Genomic_DNA"/>
</dbReference>
<name>A0AAW0VNR3_CHEQU</name>
<gene>
    <name evidence="3" type="ORF">OTU49_013833</name>
    <name evidence="2" type="ORF">OTU49_014556</name>
</gene>
<comment type="caution">
    <text evidence="2">The sequence shown here is derived from an EMBL/GenBank/DDBJ whole genome shotgun (WGS) entry which is preliminary data.</text>
</comment>
<organism evidence="2 4">
    <name type="scientific">Cherax quadricarinatus</name>
    <name type="common">Australian red claw crayfish</name>
    <dbReference type="NCBI Taxonomy" id="27406"/>
    <lineage>
        <taxon>Eukaryota</taxon>
        <taxon>Metazoa</taxon>
        <taxon>Ecdysozoa</taxon>
        <taxon>Arthropoda</taxon>
        <taxon>Crustacea</taxon>
        <taxon>Multicrustacea</taxon>
        <taxon>Malacostraca</taxon>
        <taxon>Eumalacostraca</taxon>
        <taxon>Eucarida</taxon>
        <taxon>Decapoda</taxon>
        <taxon>Pleocyemata</taxon>
        <taxon>Astacidea</taxon>
        <taxon>Parastacoidea</taxon>
        <taxon>Parastacidae</taxon>
        <taxon>Cherax</taxon>
    </lineage>
</organism>
<reference evidence="2 4" key="1">
    <citation type="journal article" date="2024" name="BMC Genomics">
        <title>Genome assembly of redclaw crayfish (Cherax quadricarinatus) provides insights into its immune adaptation and hypoxia tolerance.</title>
        <authorList>
            <person name="Liu Z."/>
            <person name="Zheng J."/>
            <person name="Li H."/>
            <person name="Fang K."/>
            <person name="Wang S."/>
            <person name="He J."/>
            <person name="Zhou D."/>
            <person name="Weng S."/>
            <person name="Chi M."/>
            <person name="Gu Z."/>
            <person name="He J."/>
            <person name="Li F."/>
            <person name="Wang M."/>
        </authorList>
    </citation>
    <scope>NUCLEOTIDE SEQUENCE [LARGE SCALE GENOMIC DNA]</scope>
    <source>
        <strain evidence="2">ZL_2023a</strain>
    </source>
</reference>
<accession>A0AAW0VNR3</accession>
<proteinExistence type="predicted"/>
<evidence type="ECO:0000313" key="4">
    <source>
        <dbReference type="Proteomes" id="UP001445076"/>
    </source>
</evidence>
<sequence length="101" mass="11834">MCKFCFLCVYFDLRFKNKKICKEKYEQLKEEHKSKCYKNFTGSSGKMEVEATILIWQRSLAKELRYKTVVCDGDNSTYKGLVELNDGAAPYPNVKWLKRSA</sequence>
<dbReference type="InterPro" id="IPR049012">
    <property type="entry name" value="Mutator_transp_dom"/>
</dbReference>
<evidence type="ECO:0000259" key="1">
    <source>
        <dbReference type="Pfam" id="PF20700"/>
    </source>
</evidence>
<protein>
    <recommendedName>
        <fullName evidence="1">Mutator-like transposase domain-containing protein</fullName>
    </recommendedName>
</protein>
<dbReference type="AlphaFoldDB" id="A0AAW0VNR3"/>
<dbReference type="EMBL" id="JARKIK010004669">
    <property type="protein sequence ID" value="KAK8718673.1"/>
    <property type="molecule type" value="Genomic_DNA"/>
</dbReference>
<evidence type="ECO:0000313" key="3">
    <source>
        <dbReference type="EMBL" id="KAK8719718.1"/>
    </source>
</evidence>
<feature type="domain" description="Mutator-like transposase" evidence="1">
    <location>
        <begin position="9"/>
        <end position="93"/>
    </location>
</feature>
<evidence type="ECO:0000313" key="2">
    <source>
        <dbReference type="EMBL" id="KAK8718673.1"/>
    </source>
</evidence>
<dbReference type="Proteomes" id="UP001445076">
    <property type="component" value="Unassembled WGS sequence"/>
</dbReference>